<evidence type="ECO:0000313" key="3">
    <source>
        <dbReference type="Proteomes" id="UP000499080"/>
    </source>
</evidence>
<comment type="caution">
    <text evidence="1">The sequence shown here is derived from an EMBL/GenBank/DDBJ whole genome shotgun (WGS) entry which is preliminary data.</text>
</comment>
<accession>A0A4Y2WBJ1</accession>
<dbReference type="AlphaFoldDB" id="A0A4Y2WBJ1"/>
<dbReference type="Proteomes" id="UP000499080">
    <property type="component" value="Unassembled WGS sequence"/>
</dbReference>
<dbReference type="EMBL" id="BGPR01058407">
    <property type="protein sequence ID" value="GBO34569.1"/>
    <property type="molecule type" value="Genomic_DNA"/>
</dbReference>
<name>A0A4Y2WBJ1_ARAVE</name>
<proteinExistence type="predicted"/>
<evidence type="ECO:0000313" key="2">
    <source>
        <dbReference type="EMBL" id="GBO34579.1"/>
    </source>
</evidence>
<gene>
    <name evidence="1" type="ORF">AVEN_119732_1</name>
    <name evidence="2" type="ORF">AVEN_86276_1</name>
</gene>
<sequence length="120" mass="13441">MIQDRFTPCKWCDGITPYNLIFQPIQLDMSFKVVGNSSQAQIHPLRVILIPYCTKFFSRLQNAIPSLSSISSRAIEPNSHSPRICIGLISAFMARQSTVAGYSDGLEIQSHSSNSHRFSH</sequence>
<evidence type="ECO:0000313" key="1">
    <source>
        <dbReference type="EMBL" id="GBO34569.1"/>
    </source>
</evidence>
<reference evidence="1 3" key="1">
    <citation type="journal article" date="2019" name="Sci. Rep.">
        <title>Orb-weaving spider Araneus ventricosus genome elucidates the spidroin gene catalogue.</title>
        <authorList>
            <person name="Kono N."/>
            <person name="Nakamura H."/>
            <person name="Ohtoshi R."/>
            <person name="Moran D.A.P."/>
            <person name="Shinohara A."/>
            <person name="Yoshida Y."/>
            <person name="Fujiwara M."/>
            <person name="Mori M."/>
            <person name="Tomita M."/>
            <person name="Arakawa K."/>
        </authorList>
    </citation>
    <scope>NUCLEOTIDE SEQUENCE [LARGE SCALE GENOMIC DNA]</scope>
</reference>
<protein>
    <submittedName>
        <fullName evidence="1">Uncharacterized protein</fullName>
    </submittedName>
</protein>
<organism evidence="1 3">
    <name type="scientific">Araneus ventricosus</name>
    <name type="common">Orbweaver spider</name>
    <name type="synonym">Epeira ventricosa</name>
    <dbReference type="NCBI Taxonomy" id="182803"/>
    <lineage>
        <taxon>Eukaryota</taxon>
        <taxon>Metazoa</taxon>
        <taxon>Ecdysozoa</taxon>
        <taxon>Arthropoda</taxon>
        <taxon>Chelicerata</taxon>
        <taxon>Arachnida</taxon>
        <taxon>Araneae</taxon>
        <taxon>Araneomorphae</taxon>
        <taxon>Entelegynae</taxon>
        <taxon>Araneoidea</taxon>
        <taxon>Araneidae</taxon>
        <taxon>Araneus</taxon>
    </lineage>
</organism>
<keyword evidence="3" id="KW-1185">Reference proteome</keyword>
<dbReference type="EMBL" id="BGPR01058421">
    <property type="protein sequence ID" value="GBO34579.1"/>
    <property type="molecule type" value="Genomic_DNA"/>
</dbReference>